<protein>
    <recommendedName>
        <fullName evidence="4">Phosphoesterase</fullName>
        <ecNumber evidence="4">3.1.4.-</ecNumber>
    </recommendedName>
</protein>
<comment type="similarity">
    <text evidence="1 4">Belongs to the metallophosphoesterase superfamily. YfcE family.</text>
</comment>
<dbReference type="AlphaFoldDB" id="A0A160FPG5"/>
<dbReference type="InterPro" id="IPR020935">
    <property type="entry name" value="PdiEstase_YfcE_CS"/>
</dbReference>
<keyword evidence="7" id="KW-1185">Reference proteome</keyword>
<evidence type="ECO:0000313" key="6">
    <source>
        <dbReference type="EMBL" id="ANB74709.1"/>
    </source>
</evidence>
<keyword evidence="3" id="KW-0378">Hydrolase</keyword>
<accession>A0A160FPG5</accession>
<reference evidence="6 7" key="1">
    <citation type="journal article" date="2016" name="Gene">
        <title>PacBio SMRT assembly of a complex multi-replicon genome reveals chlorocatechol degradative operon in a region of genome plasticity.</title>
        <authorList>
            <person name="Ricker N."/>
            <person name="Shen S.Y."/>
            <person name="Goordial J."/>
            <person name="Jin S."/>
            <person name="Fulthorpe R.R."/>
        </authorList>
    </citation>
    <scope>NUCLEOTIDE SEQUENCE [LARGE SCALE GENOMIC DNA]</scope>
    <source>
        <strain evidence="6 7">OLGA172</strain>
    </source>
</reference>
<proteinExistence type="inferred from homology"/>
<dbReference type="OrthoDB" id="9785951at2"/>
<evidence type="ECO:0000256" key="2">
    <source>
        <dbReference type="ARBA" id="ARBA00022723"/>
    </source>
</evidence>
<dbReference type="Proteomes" id="UP000076852">
    <property type="component" value="Chromosome 1"/>
</dbReference>
<comment type="cofactor">
    <cofactor evidence="4">
        <name>a divalent metal cation</name>
        <dbReference type="ChEBI" id="CHEBI:60240"/>
    </cofactor>
</comment>
<dbReference type="InterPro" id="IPR024654">
    <property type="entry name" value="Calcineurin-like_PHP_lpxH"/>
</dbReference>
<dbReference type="InterPro" id="IPR029052">
    <property type="entry name" value="Metallo-depent_PP-like"/>
</dbReference>
<dbReference type="STRING" id="1804984.AYM40_13560"/>
<evidence type="ECO:0000313" key="7">
    <source>
        <dbReference type="Proteomes" id="UP000076852"/>
    </source>
</evidence>
<feature type="domain" description="Calcineurin-like phosphoesterase" evidence="5">
    <location>
        <begin position="12"/>
        <end position="148"/>
    </location>
</feature>
<dbReference type="EMBL" id="CP014578">
    <property type="protein sequence ID" value="ANB74709.1"/>
    <property type="molecule type" value="Genomic_DNA"/>
</dbReference>
<evidence type="ECO:0000256" key="3">
    <source>
        <dbReference type="ARBA" id="ARBA00022801"/>
    </source>
</evidence>
<dbReference type="Gene3D" id="3.60.21.10">
    <property type="match status" value="1"/>
</dbReference>
<gene>
    <name evidence="6" type="ORF">AYM40_13560</name>
</gene>
<dbReference type="PROSITE" id="PS01269">
    <property type="entry name" value="UPF0025"/>
    <property type="match status" value="1"/>
</dbReference>
<dbReference type="NCBIfam" id="TIGR00040">
    <property type="entry name" value="yfcE"/>
    <property type="match status" value="1"/>
</dbReference>
<evidence type="ECO:0000256" key="1">
    <source>
        <dbReference type="ARBA" id="ARBA00008950"/>
    </source>
</evidence>
<dbReference type="Pfam" id="PF12850">
    <property type="entry name" value="Metallophos_2"/>
    <property type="match status" value="1"/>
</dbReference>
<dbReference type="KEGG" id="buz:AYM40_13560"/>
<dbReference type="PANTHER" id="PTHR11124">
    <property type="entry name" value="VACUOLAR SORTING PROTEIN VPS29"/>
    <property type="match status" value="1"/>
</dbReference>
<name>A0A160FPG5_9BURK</name>
<dbReference type="GO" id="GO:0046872">
    <property type="term" value="F:metal ion binding"/>
    <property type="evidence" value="ECO:0007669"/>
    <property type="project" value="UniProtKB-KW"/>
</dbReference>
<sequence length="162" mass="16851">MTSRAQSSPATRIGLISDTHNLVRPEVLQYLAGCDAIIHAGDICNQAVLDALAQIAPVTAVRGNNDIDEPAASLPTHVKLTVQQVTILVAHDIADVGGDPRSEGIDVVVTGHSHKPAISERDGVLFVNPGSAGPRRFKLPISAGLLIVEGAHASATFDSLVT</sequence>
<evidence type="ECO:0000259" key="5">
    <source>
        <dbReference type="Pfam" id="PF12850"/>
    </source>
</evidence>
<dbReference type="InterPro" id="IPR000979">
    <property type="entry name" value="Phosphodiesterase_MJ0936/Vps29"/>
</dbReference>
<organism evidence="6 7">
    <name type="scientific">Paraburkholderia phytofirmans OLGA172</name>
    <dbReference type="NCBI Taxonomy" id="1417228"/>
    <lineage>
        <taxon>Bacteria</taxon>
        <taxon>Pseudomonadati</taxon>
        <taxon>Pseudomonadota</taxon>
        <taxon>Betaproteobacteria</taxon>
        <taxon>Burkholderiales</taxon>
        <taxon>Burkholderiaceae</taxon>
        <taxon>Paraburkholderia</taxon>
    </lineage>
</organism>
<dbReference type="EC" id="3.1.4.-" evidence="4"/>
<keyword evidence="2 4" id="KW-0479">Metal-binding</keyword>
<dbReference type="SUPFAM" id="SSF56300">
    <property type="entry name" value="Metallo-dependent phosphatases"/>
    <property type="match status" value="1"/>
</dbReference>
<evidence type="ECO:0000256" key="4">
    <source>
        <dbReference type="RuleBase" id="RU362039"/>
    </source>
</evidence>
<dbReference type="RefSeq" id="WP_063498006.1">
    <property type="nucleotide sequence ID" value="NZ_CP014578.1"/>
</dbReference>
<dbReference type="GO" id="GO:0016787">
    <property type="term" value="F:hydrolase activity"/>
    <property type="evidence" value="ECO:0007669"/>
    <property type="project" value="UniProtKB-UniRule"/>
</dbReference>